<proteinExistence type="predicted"/>
<comment type="caution">
    <text evidence="1">The sequence shown here is derived from an EMBL/GenBank/DDBJ whole genome shotgun (WGS) entry which is preliminary data.</text>
</comment>
<reference evidence="1 2" key="1">
    <citation type="submission" date="2019-05" db="EMBL/GenBank/DDBJ databases">
        <authorList>
            <person name="Pankratov T."/>
            <person name="Grouzdev D."/>
        </authorList>
    </citation>
    <scope>NUCLEOTIDE SEQUENCE [LARGE SCALE GENOMIC DNA]</scope>
    <source>
        <strain evidence="1 2">KEBCLARHB70R</strain>
    </source>
</reference>
<dbReference type="AlphaFoldDB" id="A0A5R9J4K3"/>
<dbReference type="RefSeq" id="WP_138326006.1">
    <property type="nucleotide sequence ID" value="NZ_VCDI01000003.1"/>
</dbReference>
<evidence type="ECO:0000313" key="2">
    <source>
        <dbReference type="Proteomes" id="UP000305654"/>
    </source>
</evidence>
<sequence>MSASTATNISIIESGVLTSLPGLIGIAFAGKLTPVSLTIQKSLVTADANVAAAITRLQATADALETGSPLIVGSVLAFHQIATVLGLALPSEDAVFAGVKAAAHDVLESLVAH</sequence>
<dbReference type="Proteomes" id="UP000305654">
    <property type="component" value="Unassembled WGS sequence"/>
</dbReference>
<accession>A0A5R9J4K3</accession>
<name>A0A5R9J4K3_9PROT</name>
<dbReference type="EMBL" id="VCDI01000003">
    <property type="protein sequence ID" value="TLU72544.1"/>
    <property type="molecule type" value="Genomic_DNA"/>
</dbReference>
<protein>
    <submittedName>
        <fullName evidence="1">Uncharacterized protein</fullName>
    </submittedName>
</protein>
<gene>
    <name evidence="1" type="ORF">FE263_10845</name>
</gene>
<keyword evidence="2" id="KW-1185">Reference proteome</keyword>
<organism evidence="1 2">
    <name type="scientific">Lichenicoccus roseus</name>
    <dbReference type="NCBI Taxonomy" id="2683649"/>
    <lineage>
        <taxon>Bacteria</taxon>
        <taxon>Pseudomonadati</taxon>
        <taxon>Pseudomonadota</taxon>
        <taxon>Alphaproteobacteria</taxon>
        <taxon>Acetobacterales</taxon>
        <taxon>Acetobacteraceae</taxon>
        <taxon>Lichenicoccus</taxon>
    </lineage>
</organism>
<evidence type="ECO:0000313" key="1">
    <source>
        <dbReference type="EMBL" id="TLU72544.1"/>
    </source>
</evidence>